<dbReference type="AlphaFoldDB" id="G4MLH1"/>
<dbReference type="KEGG" id="mgr:MGG_16546"/>
<proteinExistence type="predicted"/>
<dbReference type="VEuPathDB" id="FungiDB:MGG_16546"/>
<dbReference type="GO" id="GO:0008237">
    <property type="term" value="F:metallopeptidase activity"/>
    <property type="evidence" value="ECO:0007669"/>
    <property type="project" value="InterPro"/>
</dbReference>
<name>G4MLH1_PYRO7</name>
<accession>G4MLH1</accession>
<reference key="2">
    <citation type="submission" date="2011-05" db="EMBL/GenBank/DDBJ databases">
        <title>The Genome Sequence of Magnaporthe oryzae 70-15.</title>
        <authorList>
            <consortium name="The Broad Institute Genome Sequencing Platform"/>
            <person name="Ma L.-J."/>
            <person name="Dead R."/>
            <person name="Young S.K."/>
            <person name="Zeng Q."/>
            <person name="Gargeya S."/>
            <person name="Fitzgerald M."/>
            <person name="Haas B."/>
            <person name="Abouelleil A."/>
            <person name="Alvarado L."/>
            <person name="Arachchi H.M."/>
            <person name="Berlin A."/>
            <person name="Brown A."/>
            <person name="Chapman S.B."/>
            <person name="Chen Z."/>
            <person name="Dunbar C."/>
            <person name="Freedman E."/>
            <person name="Gearin G."/>
            <person name="Gellesch M."/>
            <person name="Goldberg J."/>
            <person name="Griggs A."/>
            <person name="Gujja S."/>
            <person name="Heiman D."/>
            <person name="Howarth C."/>
            <person name="Larson L."/>
            <person name="Lui A."/>
            <person name="MacDonald P.J.P."/>
            <person name="Mehta T."/>
            <person name="Montmayeur A."/>
            <person name="Murphy C."/>
            <person name="Neiman D."/>
            <person name="Pearson M."/>
            <person name="Priest M."/>
            <person name="Roberts A."/>
            <person name="Saif S."/>
            <person name="Shea T."/>
            <person name="Shenoy N."/>
            <person name="Sisk P."/>
            <person name="Stolte C."/>
            <person name="Sykes S."/>
            <person name="Yandava C."/>
            <person name="Wortman J."/>
            <person name="Nusbaum C."/>
            <person name="Birren B."/>
        </authorList>
    </citation>
    <scope>NUCLEOTIDE SEQUENCE</scope>
    <source>
        <strain>70-15</strain>
    </source>
</reference>
<dbReference type="HOGENOM" id="CLU_1982012_0_0_1"/>
<dbReference type="GeneID" id="12986909"/>
<keyword evidence="2" id="KW-1185">Reference proteome</keyword>
<gene>
    <name evidence="1" type="ORF">MGG_16546</name>
</gene>
<organism evidence="1 2">
    <name type="scientific">Pyricularia oryzae (strain 70-15 / ATCC MYA-4617 / FGSC 8958)</name>
    <name type="common">Rice blast fungus</name>
    <name type="synonym">Magnaporthe oryzae</name>
    <dbReference type="NCBI Taxonomy" id="242507"/>
    <lineage>
        <taxon>Eukaryota</taxon>
        <taxon>Fungi</taxon>
        <taxon>Dikarya</taxon>
        <taxon>Ascomycota</taxon>
        <taxon>Pezizomycotina</taxon>
        <taxon>Sordariomycetes</taxon>
        <taxon>Sordariomycetidae</taxon>
        <taxon>Magnaporthales</taxon>
        <taxon>Pyriculariaceae</taxon>
        <taxon>Pyricularia</taxon>
    </lineage>
</organism>
<dbReference type="InParanoid" id="G4MLH1"/>
<evidence type="ECO:0000313" key="2">
    <source>
        <dbReference type="Proteomes" id="UP000009058"/>
    </source>
</evidence>
<sequence>MFHIAQQPAKIPQVLIEPPNILQSHDPTLLKRATFDNTCTNDDKATISLAATNLAQHGADAAKNNEEKVLLYFKTSNSRSIRTIVKTFDKAYFKCNISSGEGIIACYDNWKACSEGTMAYTIQQKK</sequence>
<dbReference type="Proteomes" id="UP000009058">
    <property type="component" value="Chromosome 1"/>
</dbReference>
<dbReference type="SUPFAM" id="SSF55486">
    <property type="entry name" value="Metalloproteases ('zincins'), catalytic domain"/>
    <property type="match status" value="1"/>
</dbReference>
<dbReference type="Gene3D" id="3.40.390.10">
    <property type="entry name" value="Collagenase (Catalytic Domain)"/>
    <property type="match status" value="1"/>
</dbReference>
<reference evidence="1 2" key="1">
    <citation type="journal article" date="2005" name="Nature">
        <title>The genome sequence of the rice blast fungus Magnaporthe grisea.</title>
        <authorList>
            <person name="Dean R.A."/>
            <person name="Talbot N.J."/>
            <person name="Ebbole D.J."/>
            <person name="Farman M.L."/>
            <person name="Mitchell T.K."/>
            <person name="Orbach M.J."/>
            <person name="Thon M."/>
            <person name="Kulkarni R."/>
            <person name="Xu J.R."/>
            <person name="Pan H."/>
            <person name="Read N.D."/>
            <person name="Lee Y.H."/>
            <person name="Carbone I."/>
            <person name="Brown D."/>
            <person name="Oh Y.Y."/>
            <person name="Donofrio N."/>
            <person name="Jeong J.S."/>
            <person name="Soanes D.M."/>
            <person name="Djonovic S."/>
            <person name="Kolomiets E."/>
            <person name="Rehmeyer C."/>
            <person name="Li W."/>
            <person name="Harding M."/>
            <person name="Kim S."/>
            <person name="Lebrun M.H."/>
            <person name="Bohnert H."/>
            <person name="Coughlan S."/>
            <person name="Butler J."/>
            <person name="Calvo S."/>
            <person name="Ma L.J."/>
            <person name="Nicol R."/>
            <person name="Purcell S."/>
            <person name="Nusbaum C."/>
            <person name="Galagan J.E."/>
            <person name="Birren B.W."/>
        </authorList>
    </citation>
    <scope>NUCLEOTIDE SEQUENCE [LARGE SCALE GENOMIC DNA]</scope>
    <source>
        <strain evidence="2">70-15 / ATCC MYA-4617 / FGSC 8958</strain>
    </source>
</reference>
<dbReference type="RefSeq" id="XP_003711104.1">
    <property type="nucleotide sequence ID" value="XM_003711056.1"/>
</dbReference>
<dbReference type="EMBL" id="CM001231">
    <property type="protein sequence ID" value="EHA58492.1"/>
    <property type="molecule type" value="Genomic_DNA"/>
</dbReference>
<dbReference type="InterPro" id="IPR024079">
    <property type="entry name" value="MetalloPept_cat_dom_sf"/>
</dbReference>
<evidence type="ECO:0000313" key="1">
    <source>
        <dbReference type="EMBL" id="EHA58492.1"/>
    </source>
</evidence>
<protein>
    <submittedName>
        <fullName evidence="1">Uncharacterized protein</fullName>
    </submittedName>
</protein>
<dbReference type="SMR" id="G4MLH1"/>